<dbReference type="GeneID" id="92375908"/>
<proteinExistence type="predicted"/>
<reference evidence="1" key="1">
    <citation type="submission" date="2016-09" db="EMBL/GenBank/DDBJ databases">
        <authorList>
            <person name="Hebert L."/>
            <person name="Moumen B."/>
        </authorList>
    </citation>
    <scope>NUCLEOTIDE SEQUENCE [LARGE SCALE GENOMIC DNA]</scope>
    <source>
        <strain evidence="1">OVI</strain>
    </source>
</reference>
<dbReference type="VEuPathDB" id="TriTrypDB:TEOVI_000196800"/>
<evidence type="ECO:0000313" key="2">
    <source>
        <dbReference type="Proteomes" id="UP000195570"/>
    </source>
</evidence>
<organism evidence="1 2">
    <name type="scientific">Trypanosoma equiperdum</name>
    <dbReference type="NCBI Taxonomy" id="5694"/>
    <lineage>
        <taxon>Eukaryota</taxon>
        <taxon>Discoba</taxon>
        <taxon>Euglenozoa</taxon>
        <taxon>Kinetoplastea</taxon>
        <taxon>Metakinetoplastina</taxon>
        <taxon>Trypanosomatida</taxon>
        <taxon>Trypanosomatidae</taxon>
        <taxon>Trypanosoma</taxon>
    </lineage>
</organism>
<comment type="caution">
    <text evidence="1">The sequence shown here is derived from an EMBL/GenBank/DDBJ whole genome shotgun (WGS) entry which is preliminary data.</text>
</comment>
<keyword evidence="2" id="KW-1185">Reference proteome</keyword>
<gene>
    <name evidence="1" type="ORF">TEOVI_000196800</name>
</gene>
<sequence length="392" mass="40446">MTEARRAKLAEATAAAVAFFIVGANLGAGQNQDETKVNDFCTERWYLQKMEATLQQRIEVAAQATKTATANANLFRLAATIHSSDNKATGYAALAVGAEQKAATTATQAYAFIQAQDSAKALLAKKMGETALNAALSNTEAIPLAGTGSVAATGGRTVHGQATDKHCATTQPITLANKLTCSDSNNRKSAAESQAAFTAAGNRLLARPATELLSLTASGVILAKGTPPGFSASEVATTDAPGCGTTAGDNTLQSGTNVIAAATRSFKKTRHNTHIEIKAKLAQGTPSTVEDANSVPLLTDDAELADKIREAFSMTPPAAPQASALTTAAVLADGPTAEFAKAIKKQQGSTSAASLNSEEIAELVFGDKKVDIQEAYIKPLTSDGHITRGPDR</sequence>
<protein>
    <recommendedName>
        <fullName evidence="3">Trypanosome variant surface glycoprotein (A-type)</fullName>
    </recommendedName>
</protein>
<evidence type="ECO:0000313" key="1">
    <source>
        <dbReference type="EMBL" id="SCU70395.1"/>
    </source>
</evidence>
<name>A0A1G4IDP2_TRYEQ</name>
<dbReference type="EMBL" id="CZPT02001424">
    <property type="protein sequence ID" value="SCU70395.1"/>
    <property type="molecule type" value="Genomic_DNA"/>
</dbReference>
<evidence type="ECO:0008006" key="3">
    <source>
        <dbReference type="Google" id="ProtNLM"/>
    </source>
</evidence>
<dbReference type="Proteomes" id="UP000195570">
    <property type="component" value="Unassembled WGS sequence"/>
</dbReference>
<accession>A0A1G4IDP2</accession>
<dbReference type="RefSeq" id="XP_067081218.1">
    <property type="nucleotide sequence ID" value="XM_067225117.1"/>
</dbReference>
<dbReference type="AlphaFoldDB" id="A0A1G4IDP2"/>